<dbReference type="InterPro" id="IPR022185">
    <property type="entry name" value="DUF3712"/>
</dbReference>
<evidence type="ECO:0000313" key="2">
    <source>
        <dbReference type="Proteomes" id="UP000275385"/>
    </source>
</evidence>
<organism evidence="1 2">
    <name type="scientific">Coniochaeta pulveracea</name>
    <dbReference type="NCBI Taxonomy" id="177199"/>
    <lineage>
        <taxon>Eukaryota</taxon>
        <taxon>Fungi</taxon>
        <taxon>Dikarya</taxon>
        <taxon>Ascomycota</taxon>
        <taxon>Pezizomycotina</taxon>
        <taxon>Sordariomycetes</taxon>
        <taxon>Sordariomycetidae</taxon>
        <taxon>Coniochaetales</taxon>
        <taxon>Coniochaetaceae</taxon>
        <taxon>Coniochaeta</taxon>
    </lineage>
</organism>
<dbReference type="PANTHER" id="PTHR35895:SF1">
    <property type="entry name" value="LIPID-BINDING SERUM GLYCOPROTEIN C-TERMINAL DOMAIN-CONTAINING PROTEIN"/>
    <property type="match status" value="1"/>
</dbReference>
<keyword evidence="2" id="KW-1185">Reference proteome</keyword>
<evidence type="ECO:0000313" key="1">
    <source>
        <dbReference type="EMBL" id="RKU43831.1"/>
    </source>
</evidence>
<protein>
    <submittedName>
        <fullName evidence="1">Uncharacterized protein</fullName>
    </submittedName>
</protein>
<name>A0A420Y7J1_9PEZI</name>
<reference evidence="1 2" key="1">
    <citation type="submission" date="2018-08" db="EMBL/GenBank/DDBJ databases">
        <title>Draft genome of the lignicolous fungus Coniochaeta pulveracea.</title>
        <authorList>
            <person name="Borstlap C.J."/>
            <person name="De Witt R.N."/>
            <person name="Botha A."/>
            <person name="Volschenk H."/>
        </authorList>
    </citation>
    <scope>NUCLEOTIDE SEQUENCE [LARGE SCALE GENOMIC DNA]</scope>
    <source>
        <strain evidence="1 2">CAB683</strain>
    </source>
</reference>
<dbReference type="Pfam" id="PF12505">
    <property type="entry name" value="DUF3712"/>
    <property type="match status" value="1"/>
</dbReference>
<dbReference type="OrthoDB" id="10039566at2759"/>
<sequence length="261" mass="28902">MDAIVQYILDGSKIDITYIKLKNATRDSFNLSVEARVTGTGPVPAVLSPFEADLVYERGVFGKLRIPEVHTSPSGCEVNIYDQLIQILDYEAWMAFVKAIVTQDRLVLALDNGHCTVTAMRVLKGDCVYRKDVVMKGMKGPAATIKHTTAEKVYMNLFNPSPVDIDHSMSIFEIQTADGEVIAELKGDMRIARNNGEVVTNITRKADVLPTSAARYKLVGRGTDGQAWTDASIKYIEVPLTLTDQFVSFYNQSDRSENGNE</sequence>
<dbReference type="PANTHER" id="PTHR35895">
    <property type="entry name" value="CHROMOSOME 16, WHOLE GENOME SHOTGUN SEQUENCE"/>
    <property type="match status" value="1"/>
</dbReference>
<accession>A0A420Y7J1</accession>
<dbReference type="GO" id="GO:0000329">
    <property type="term" value="C:fungal-type vacuole membrane"/>
    <property type="evidence" value="ECO:0007669"/>
    <property type="project" value="InterPro"/>
</dbReference>
<dbReference type="Proteomes" id="UP000275385">
    <property type="component" value="Unassembled WGS sequence"/>
</dbReference>
<dbReference type="AlphaFoldDB" id="A0A420Y7J1"/>
<proteinExistence type="predicted"/>
<comment type="caution">
    <text evidence="1">The sequence shown here is derived from an EMBL/GenBank/DDBJ whole genome shotgun (WGS) entry which is preliminary data.</text>
</comment>
<dbReference type="InterPro" id="IPR046368">
    <property type="entry name" value="Tag1"/>
</dbReference>
<dbReference type="EMBL" id="QVQW01000037">
    <property type="protein sequence ID" value="RKU43831.1"/>
    <property type="molecule type" value="Genomic_DNA"/>
</dbReference>
<gene>
    <name evidence="1" type="ORF">DL546_000251</name>
</gene>